<evidence type="ECO:0000313" key="3">
    <source>
        <dbReference type="Proteomes" id="UP000597762"/>
    </source>
</evidence>
<proteinExistence type="inferred from homology"/>
<sequence length="239" mass="26072">MSQIIEKACHEAEIYKKANLDGIMLENMHDLPYLPPKDVSPEIIAAMAVVATKVKEVFRKKPVGIQILAGANESSLAVAKASGLDFIRAEGFVFSHIADEGLMNSCAGSLMRYRKKINAEDILVFTDIKKKHSAHMITSDIDITEMAKAAQFFLSDGVIVTGSATGAITDEKEVQAVLQTVDIPVLVGSGITLDNVSRFLNANGLIIGSYFKEDGNWAKDLNPEKVTAFMNKVEQQRNN</sequence>
<comment type="similarity">
    <text evidence="1">Belongs to the BtpA family.</text>
</comment>
<accession>A0A812DFL2</accession>
<dbReference type="PIRSF" id="PIRSF005956">
    <property type="entry name" value="BtpA"/>
    <property type="match status" value="1"/>
</dbReference>
<dbReference type="SUPFAM" id="SSF51366">
    <property type="entry name" value="Ribulose-phoshate binding barrel"/>
    <property type="match status" value="1"/>
</dbReference>
<protein>
    <recommendedName>
        <fullName evidence="4">BtpA family membrane complex biogenesis protein</fullName>
    </recommendedName>
</protein>
<gene>
    <name evidence="2" type="ORF">SPHA_55259</name>
</gene>
<evidence type="ECO:0000313" key="2">
    <source>
        <dbReference type="EMBL" id="CAE1302828.1"/>
    </source>
</evidence>
<dbReference type="InterPro" id="IPR005137">
    <property type="entry name" value="BtpA"/>
</dbReference>
<dbReference type="AlphaFoldDB" id="A0A812DFL2"/>
<reference evidence="2" key="1">
    <citation type="submission" date="2021-01" db="EMBL/GenBank/DDBJ databases">
        <authorList>
            <person name="Li R."/>
            <person name="Bekaert M."/>
        </authorList>
    </citation>
    <scope>NUCLEOTIDE SEQUENCE</scope>
    <source>
        <strain evidence="2">Farmed</strain>
    </source>
</reference>
<name>A0A812DFL2_ACAPH</name>
<dbReference type="NCBIfam" id="TIGR00259">
    <property type="entry name" value="thylakoid_BtpA"/>
    <property type="match status" value="1"/>
</dbReference>
<dbReference type="OrthoDB" id="10045006at2759"/>
<dbReference type="InterPro" id="IPR013785">
    <property type="entry name" value="Aldolase_TIM"/>
</dbReference>
<dbReference type="Gene3D" id="3.20.20.70">
    <property type="entry name" value="Aldolase class I"/>
    <property type="match status" value="1"/>
</dbReference>
<dbReference type="PANTHER" id="PTHR21381">
    <property type="entry name" value="ZGC:162297"/>
    <property type="match status" value="1"/>
</dbReference>
<dbReference type="EMBL" id="CAHIKZ030003660">
    <property type="protein sequence ID" value="CAE1302828.1"/>
    <property type="molecule type" value="Genomic_DNA"/>
</dbReference>
<dbReference type="PANTHER" id="PTHR21381:SF3">
    <property type="entry name" value="SGC REGION PROTEIN SGCQ-RELATED"/>
    <property type="match status" value="1"/>
</dbReference>
<evidence type="ECO:0008006" key="4">
    <source>
        <dbReference type="Google" id="ProtNLM"/>
    </source>
</evidence>
<keyword evidence="3" id="KW-1185">Reference proteome</keyword>
<comment type="caution">
    <text evidence="2">The sequence shown here is derived from an EMBL/GenBank/DDBJ whole genome shotgun (WGS) entry which is preliminary data.</text>
</comment>
<dbReference type="Pfam" id="PF03437">
    <property type="entry name" value="BtpA"/>
    <property type="match status" value="1"/>
</dbReference>
<organism evidence="2 3">
    <name type="scientific">Acanthosepion pharaonis</name>
    <name type="common">Pharaoh cuttlefish</name>
    <name type="synonym">Sepia pharaonis</name>
    <dbReference type="NCBI Taxonomy" id="158019"/>
    <lineage>
        <taxon>Eukaryota</taxon>
        <taxon>Metazoa</taxon>
        <taxon>Spiralia</taxon>
        <taxon>Lophotrochozoa</taxon>
        <taxon>Mollusca</taxon>
        <taxon>Cephalopoda</taxon>
        <taxon>Coleoidea</taxon>
        <taxon>Decapodiformes</taxon>
        <taxon>Sepiida</taxon>
        <taxon>Sepiina</taxon>
        <taxon>Sepiidae</taxon>
        <taxon>Acanthosepion</taxon>
    </lineage>
</organism>
<dbReference type="Proteomes" id="UP000597762">
    <property type="component" value="Unassembled WGS sequence"/>
</dbReference>
<dbReference type="InterPro" id="IPR011060">
    <property type="entry name" value="RibuloseP-bd_barrel"/>
</dbReference>
<evidence type="ECO:0000256" key="1">
    <source>
        <dbReference type="ARBA" id="ARBA00006007"/>
    </source>
</evidence>